<evidence type="ECO:0000313" key="1">
    <source>
        <dbReference type="EMBL" id="EOA91090.1"/>
    </source>
</evidence>
<organism evidence="1 2">
    <name type="scientific">Exserohilum turcicum (strain 28A)</name>
    <name type="common">Northern leaf blight fungus</name>
    <name type="synonym">Setosphaeria turcica</name>
    <dbReference type="NCBI Taxonomy" id="671987"/>
    <lineage>
        <taxon>Eukaryota</taxon>
        <taxon>Fungi</taxon>
        <taxon>Dikarya</taxon>
        <taxon>Ascomycota</taxon>
        <taxon>Pezizomycotina</taxon>
        <taxon>Dothideomycetes</taxon>
        <taxon>Pleosporomycetidae</taxon>
        <taxon>Pleosporales</taxon>
        <taxon>Pleosporineae</taxon>
        <taxon>Pleosporaceae</taxon>
        <taxon>Exserohilum</taxon>
    </lineage>
</organism>
<proteinExistence type="predicted"/>
<dbReference type="OrthoDB" id="3682427at2759"/>
<name>R0J2C2_EXST2</name>
<gene>
    <name evidence="1" type="ORF">SETTUDRAFT_182526</name>
</gene>
<dbReference type="EMBL" id="KB908482">
    <property type="protein sequence ID" value="EOA91090.1"/>
    <property type="molecule type" value="Genomic_DNA"/>
</dbReference>
<sequence length="156" mass="16068">MFCQPVTSIPQPPTTHPSCAVPIGGSNSSILDACCNGHINTIATYSAPETASSPGSATSKPVIVNSEDNDDCFQYCITDSPDIVQSCLAEKMAAFEKESASGKGMFGCFNVQKARSARRATGGNEGSYASAGLRISGSGSWALSILMALSVVGAFM</sequence>
<reference evidence="1 2" key="1">
    <citation type="journal article" date="2012" name="PLoS Pathog.">
        <title>Diverse lifestyles and strategies of plant pathogenesis encoded in the genomes of eighteen Dothideomycetes fungi.</title>
        <authorList>
            <person name="Ohm R.A."/>
            <person name="Feau N."/>
            <person name="Henrissat B."/>
            <person name="Schoch C.L."/>
            <person name="Horwitz B.A."/>
            <person name="Barry K.W."/>
            <person name="Condon B.J."/>
            <person name="Copeland A.C."/>
            <person name="Dhillon B."/>
            <person name="Glaser F."/>
            <person name="Hesse C.N."/>
            <person name="Kosti I."/>
            <person name="LaButti K."/>
            <person name="Lindquist E.A."/>
            <person name="Lucas S."/>
            <person name="Salamov A.A."/>
            <person name="Bradshaw R.E."/>
            <person name="Ciuffetti L."/>
            <person name="Hamelin R.C."/>
            <person name="Kema G.H.J."/>
            <person name="Lawrence C."/>
            <person name="Scott J.A."/>
            <person name="Spatafora J.W."/>
            <person name="Turgeon B.G."/>
            <person name="de Wit P.J.G.M."/>
            <person name="Zhong S."/>
            <person name="Goodwin S.B."/>
            <person name="Grigoriev I.V."/>
        </authorList>
    </citation>
    <scope>NUCLEOTIDE SEQUENCE [LARGE SCALE GENOMIC DNA]</scope>
    <source>
        <strain evidence="2">28A</strain>
    </source>
</reference>
<keyword evidence="2" id="KW-1185">Reference proteome</keyword>
<evidence type="ECO:0000313" key="2">
    <source>
        <dbReference type="Proteomes" id="UP000016935"/>
    </source>
</evidence>
<dbReference type="RefSeq" id="XP_008021742.1">
    <property type="nucleotide sequence ID" value="XM_008023551.1"/>
</dbReference>
<protein>
    <submittedName>
        <fullName evidence="1">Uncharacterized protein</fullName>
    </submittedName>
</protein>
<accession>R0J2C2</accession>
<dbReference type="GeneID" id="19401922"/>
<dbReference type="AlphaFoldDB" id="R0J2C2"/>
<dbReference type="HOGENOM" id="CLU_1703907_0_0_1"/>
<reference evidence="1 2" key="2">
    <citation type="journal article" date="2013" name="PLoS Genet.">
        <title>Comparative genome structure, secondary metabolite, and effector coding capacity across Cochliobolus pathogens.</title>
        <authorList>
            <person name="Condon B.J."/>
            <person name="Leng Y."/>
            <person name="Wu D."/>
            <person name="Bushley K.E."/>
            <person name="Ohm R.A."/>
            <person name="Otillar R."/>
            <person name="Martin J."/>
            <person name="Schackwitz W."/>
            <person name="Grimwood J."/>
            <person name="MohdZainudin N."/>
            <person name="Xue C."/>
            <person name="Wang R."/>
            <person name="Manning V.A."/>
            <person name="Dhillon B."/>
            <person name="Tu Z.J."/>
            <person name="Steffenson B.J."/>
            <person name="Salamov A."/>
            <person name="Sun H."/>
            <person name="Lowry S."/>
            <person name="LaButti K."/>
            <person name="Han J."/>
            <person name="Copeland A."/>
            <person name="Lindquist E."/>
            <person name="Barry K."/>
            <person name="Schmutz J."/>
            <person name="Baker S.E."/>
            <person name="Ciuffetti L.M."/>
            <person name="Grigoriev I.V."/>
            <person name="Zhong S."/>
            <person name="Turgeon B.G."/>
        </authorList>
    </citation>
    <scope>NUCLEOTIDE SEQUENCE [LARGE SCALE GENOMIC DNA]</scope>
    <source>
        <strain evidence="2">28A</strain>
    </source>
</reference>
<dbReference type="Proteomes" id="UP000016935">
    <property type="component" value="Unassembled WGS sequence"/>
</dbReference>